<evidence type="ECO:0000313" key="2">
    <source>
        <dbReference type="Proteomes" id="UP001057402"/>
    </source>
</evidence>
<comment type="caution">
    <text evidence="1">The sequence shown here is derived from an EMBL/GenBank/DDBJ whole genome shotgun (WGS) entry which is preliminary data.</text>
</comment>
<evidence type="ECO:0000313" key="1">
    <source>
        <dbReference type="EMBL" id="KAI4321320.1"/>
    </source>
</evidence>
<sequence>MPPPPRSPSTSVSAPAAFWACHENCPSDPTSCQDMGVEKVWAFSTRVFPGIARLWILLLGDQASGSVLRGMRAWPRRWYPQRMGRRRFGVVVDEVEELLAEMRREERKERQFYNRRKVATDRGMGVSRYNALRRRQARVECEAWEQAVREYKELMEDMCAKKLAPNLPYMKSLFLGWFEPLRNAIAEEQQLFREGKKKTVYSPYFDQLPPDMMAVITMHKLVSLLMTGGDHGVARVVQAACTIGDAIEQEIRIHHFLEKTKGKRKEKRSHEAGGGSLNELSAKQEKLKMKVSNLLKKQNLTAVKQLVNGQDGLKPWTQEAKAKVGSRLVELLIQTAYIQSSTNQLGEDPPDIRPAFAHHF</sequence>
<accession>A0ACB9MER3</accession>
<dbReference type="EMBL" id="CM042889">
    <property type="protein sequence ID" value="KAI4321320.1"/>
    <property type="molecule type" value="Genomic_DNA"/>
</dbReference>
<reference evidence="2" key="1">
    <citation type="journal article" date="2023" name="Front. Plant Sci.">
        <title>Chromosomal-level genome assembly of Melastoma candidum provides insights into trichome evolution.</title>
        <authorList>
            <person name="Zhong Y."/>
            <person name="Wu W."/>
            <person name="Sun C."/>
            <person name="Zou P."/>
            <person name="Liu Y."/>
            <person name="Dai S."/>
            <person name="Zhou R."/>
        </authorList>
    </citation>
    <scope>NUCLEOTIDE SEQUENCE [LARGE SCALE GENOMIC DNA]</scope>
</reference>
<proteinExistence type="predicted"/>
<organism evidence="1 2">
    <name type="scientific">Melastoma candidum</name>
    <dbReference type="NCBI Taxonomy" id="119954"/>
    <lineage>
        <taxon>Eukaryota</taxon>
        <taxon>Viridiplantae</taxon>
        <taxon>Streptophyta</taxon>
        <taxon>Embryophyta</taxon>
        <taxon>Tracheophyta</taxon>
        <taxon>Spermatophyta</taxon>
        <taxon>Magnoliopsida</taxon>
        <taxon>eudicotyledons</taxon>
        <taxon>Gunneridae</taxon>
        <taxon>Pentapetalae</taxon>
        <taxon>rosids</taxon>
        <taxon>malvids</taxon>
        <taxon>Myrtales</taxon>
        <taxon>Melastomataceae</taxon>
        <taxon>Melastomatoideae</taxon>
        <taxon>Melastomateae</taxon>
        <taxon>Melastoma</taxon>
    </lineage>
</organism>
<gene>
    <name evidence="1" type="ORF">MLD38_034717</name>
</gene>
<name>A0ACB9MER3_9MYRT</name>
<protein>
    <submittedName>
        <fullName evidence="1">Uncharacterized protein</fullName>
    </submittedName>
</protein>
<dbReference type="Proteomes" id="UP001057402">
    <property type="component" value="Chromosome 10"/>
</dbReference>
<keyword evidence="2" id="KW-1185">Reference proteome</keyword>